<name>A0A562N6S8_9RHOB</name>
<evidence type="ECO:0000313" key="2">
    <source>
        <dbReference type="Proteomes" id="UP000316225"/>
    </source>
</evidence>
<organism evidence="1 2">
    <name type="scientific">Paracoccus sulfuroxidans</name>
    <dbReference type="NCBI Taxonomy" id="384678"/>
    <lineage>
        <taxon>Bacteria</taxon>
        <taxon>Pseudomonadati</taxon>
        <taxon>Pseudomonadota</taxon>
        <taxon>Alphaproteobacteria</taxon>
        <taxon>Rhodobacterales</taxon>
        <taxon>Paracoccaceae</taxon>
        <taxon>Paracoccus</taxon>
    </lineage>
</organism>
<comment type="caution">
    <text evidence="1">The sequence shown here is derived from an EMBL/GenBank/DDBJ whole genome shotgun (WGS) entry which is preliminary data.</text>
</comment>
<dbReference type="RefSeq" id="WP_145400124.1">
    <property type="nucleotide sequence ID" value="NZ_VLKU01000020.1"/>
</dbReference>
<proteinExistence type="predicted"/>
<protein>
    <submittedName>
        <fullName evidence="1">Uncharacterized protein</fullName>
    </submittedName>
</protein>
<reference evidence="1 2" key="1">
    <citation type="journal article" date="2015" name="Stand. Genomic Sci.">
        <title>Genomic Encyclopedia of Bacterial and Archaeal Type Strains, Phase III: the genomes of soil and plant-associated and newly described type strains.</title>
        <authorList>
            <person name="Whitman W.B."/>
            <person name="Woyke T."/>
            <person name="Klenk H.P."/>
            <person name="Zhou Y."/>
            <person name="Lilburn T.G."/>
            <person name="Beck B.J."/>
            <person name="De Vos P."/>
            <person name="Vandamme P."/>
            <person name="Eisen J.A."/>
            <person name="Garrity G."/>
            <person name="Hugenholtz P."/>
            <person name="Kyrpides N.C."/>
        </authorList>
    </citation>
    <scope>NUCLEOTIDE SEQUENCE [LARGE SCALE GENOMIC DNA]</scope>
    <source>
        <strain evidence="1 2">CGMCC 1.5364</strain>
    </source>
</reference>
<dbReference type="OrthoDB" id="7445766at2"/>
<gene>
    <name evidence="1" type="ORF">IQ24_03984</name>
</gene>
<evidence type="ECO:0000313" key="1">
    <source>
        <dbReference type="EMBL" id="TWI27788.1"/>
    </source>
</evidence>
<accession>A0A562N6S8</accession>
<keyword evidence="2" id="KW-1185">Reference proteome</keyword>
<dbReference type="AlphaFoldDB" id="A0A562N6S8"/>
<dbReference type="Proteomes" id="UP000316225">
    <property type="component" value="Unassembled WGS sequence"/>
</dbReference>
<dbReference type="EMBL" id="VLKU01000020">
    <property type="protein sequence ID" value="TWI27788.1"/>
    <property type="molecule type" value="Genomic_DNA"/>
</dbReference>
<sequence length="141" mass="16459">MRHKTCPRYAFTDTSRKRAALRRKQRLEREALPLLSHLIAETQPGEDEVMQDRAARWAASEIRSRKLRAERWREARRRLAALTSNERTALRHAWNHAPYPADPVYLLDFLHSYAAGRFTLDALPFDLVPRNAHGHRLPDQG</sequence>